<evidence type="ECO:0000256" key="1">
    <source>
        <dbReference type="SAM" id="MobiDB-lite"/>
    </source>
</evidence>
<dbReference type="AlphaFoldDB" id="A0AAD6IWA2"/>
<sequence length="186" mass="19309">MYVPCPLSLEADVLMPPPRCRMAGEKRGRDCNGQPTVDVGAAAACSSTVLHKTSLSKQETVGASQDGATAGLSTSSCELGWLCGVLRGAGGEVKKGKRWLFVGADVAAAAANWPRTETSTAAASSSRQPVDQIHLETLSEPLNRPLYHLSPPPPASSSPPSPSSILPAFSRQPAASGRFMPAFPVV</sequence>
<accession>A0AAD6IWA2</accession>
<gene>
    <name evidence="2" type="ORF">Dda_5279</name>
</gene>
<comment type="caution">
    <text evidence="2">The sequence shown here is derived from an EMBL/GenBank/DDBJ whole genome shotgun (WGS) entry which is preliminary data.</text>
</comment>
<dbReference type="Proteomes" id="UP001221413">
    <property type="component" value="Unassembled WGS sequence"/>
</dbReference>
<reference evidence="2" key="1">
    <citation type="submission" date="2023-01" db="EMBL/GenBank/DDBJ databases">
        <title>The chitinases involved in constricting ring structure development in the nematode-trapping fungus Drechslerella dactyloides.</title>
        <authorList>
            <person name="Wang R."/>
            <person name="Zhang L."/>
            <person name="Tang P."/>
            <person name="Li S."/>
            <person name="Liang L."/>
        </authorList>
    </citation>
    <scope>NUCLEOTIDE SEQUENCE</scope>
    <source>
        <strain evidence="2">YMF1.00031</strain>
    </source>
</reference>
<organism evidence="2 3">
    <name type="scientific">Drechslerella dactyloides</name>
    <name type="common">Nematode-trapping fungus</name>
    <name type="synonym">Arthrobotrys dactyloides</name>
    <dbReference type="NCBI Taxonomy" id="74499"/>
    <lineage>
        <taxon>Eukaryota</taxon>
        <taxon>Fungi</taxon>
        <taxon>Dikarya</taxon>
        <taxon>Ascomycota</taxon>
        <taxon>Pezizomycotina</taxon>
        <taxon>Orbiliomycetes</taxon>
        <taxon>Orbiliales</taxon>
        <taxon>Orbiliaceae</taxon>
        <taxon>Drechslerella</taxon>
    </lineage>
</organism>
<feature type="region of interest" description="Disordered" evidence="1">
    <location>
        <begin position="141"/>
        <end position="169"/>
    </location>
</feature>
<evidence type="ECO:0000313" key="3">
    <source>
        <dbReference type="Proteomes" id="UP001221413"/>
    </source>
</evidence>
<evidence type="ECO:0000313" key="2">
    <source>
        <dbReference type="EMBL" id="KAJ6259641.1"/>
    </source>
</evidence>
<dbReference type="EMBL" id="JAQGDS010000006">
    <property type="protein sequence ID" value="KAJ6259641.1"/>
    <property type="molecule type" value="Genomic_DNA"/>
</dbReference>
<keyword evidence="3" id="KW-1185">Reference proteome</keyword>
<protein>
    <submittedName>
        <fullName evidence="2">Uncharacterized protein</fullName>
    </submittedName>
</protein>
<proteinExistence type="predicted"/>
<name>A0AAD6IWA2_DREDA</name>
<feature type="compositionally biased region" description="Pro residues" evidence="1">
    <location>
        <begin position="150"/>
        <end position="162"/>
    </location>
</feature>